<comment type="caution">
    <text evidence="3">The sequence shown here is derived from an EMBL/GenBank/DDBJ whole genome shotgun (WGS) entry which is preliminary data.</text>
</comment>
<dbReference type="CDD" id="cd01650">
    <property type="entry name" value="RT_nLTR_like"/>
    <property type="match status" value="1"/>
</dbReference>
<dbReference type="PROSITE" id="PS50878">
    <property type="entry name" value="RT_POL"/>
    <property type="match status" value="1"/>
</dbReference>
<reference evidence="3" key="1">
    <citation type="journal article" date="2023" name="Front. Mar. Sci.">
        <title>A new Merluccius polli reference genome to investigate the effects of global change in West African waters.</title>
        <authorList>
            <person name="Mateo J.L."/>
            <person name="Blanco-Fernandez C."/>
            <person name="Garcia-Vazquez E."/>
            <person name="Machado-Schiaffino G."/>
        </authorList>
    </citation>
    <scope>NUCLEOTIDE SEQUENCE</scope>
    <source>
        <strain evidence="3">C29</strain>
        <tissue evidence="3">Fin</tissue>
    </source>
</reference>
<accession>A0AA47NAM6</accession>
<sequence length="540" mass="61685">MNSANERVFRSGDKEELGRVQKELRQKIRKGKDNYRRKLEKWLEQNKARDVWSGLQNIAGHRKGVGRDQASVHYPPLNPPLRLSPLITPTPPPQSSSTPLSITDDQVRTQLRNIKGWKAPGPDGISPRLLKDCADQLCGVFRHLFNLSLSLEKVPALWKTSCVVPVSKTPHPKEPNHFRPVALTSHLMKTMERIILRHLRTLVGTQLDSLQFAYQPGIGVDDALIYMLHRSLLHLEGSGSTVRVMFFDFSSAFNTIKPSLLKVKMGVEDGTWEWTDTWLHGQQTISPTDHTQVLSPFLFTLYTSDFTHNTTHCHIQKFSDDTAIVGCVSEGNDLEYRTVIRDFVSWSELNQLQLNTSKTKEMIVNFRRKASHFTPVNIQGLDIEVVESYKFLGVHLNNKLNWTDNTHALYKKGQSRLHLLRRLRSFGVCKALLRTFYDSVMASAIFYAVVCWRAGSTDRDRSRLNKLIRRASSVLDGPLDSIEELGERRMLTKLTSIMDNTSHPLHDTVGSLRSSFSSRLLHPRCKKERFRRSFIPAAVR</sequence>
<dbReference type="GO" id="GO:0003964">
    <property type="term" value="F:RNA-directed DNA polymerase activity"/>
    <property type="evidence" value="ECO:0007669"/>
    <property type="project" value="UniProtKB-KW"/>
</dbReference>
<protein>
    <submittedName>
        <fullName evidence="3">RNA-directed DNA polymerase from mobile element jockey</fullName>
    </submittedName>
</protein>
<dbReference type="Pfam" id="PF09004">
    <property type="entry name" value="ALKBH8_N"/>
    <property type="match status" value="1"/>
</dbReference>
<keyword evidence="3" id="KW-0808">Transferase</keyword>
<keyword evidence="3" id="KW-0548">Nucleotidyltransferase</keyword>
<dbReference type="EMBL" id="JAOPHQ010000363">
    <property type="protein sequence ID" value="KAK0154710.1"/>
    <property type="molecule type" value="Genomic_DNA"/>
</dbReference>
<name>A0AA47NAM6_MERPO</name>
<dbReference type="InterPro" id="IPR015095">
    <property type="entry name" value="AlkB_hom8_N"/>
</dbReference>
<evidence type="ECO:0000259" key="2">
    <source>
        <dbReference type="PROSITE" id="PS50878"/>
    </source>
</evidence>
<dbReference type="GO" id="GO:0016706">
    <property type="term" value="F:2-oxoglutarate-dependent dioxygenase activity"/>
    <property type="evidence" value="ECO:0007669"/>
    <property type="project" value="InterPro"/>
</dbReference>
<dbReference type="SUPFAM" id="SSF56672">
    <property type="entry name" value="DNA/RNA polymerases"/>
    <property type="match status" value="1"/>
</dbReference>
<feature type="domain" description="Reverse transcriptase" evidence="2">
    <location>
        <begin position="147"/>
        <end position="396"/>
    </location>
</feature>
<evidence type="ECO:0000256" key="1">
    <source>
        <dbReference type="SAM" id="MobiDB-lite"/>
    </source>
</evidence>
<dbReference type="Pfam" id="PF00078">
    <property type="entry name" value="RVT_1"/>
    <property type="match status" value="1"/>
</dbReference>
<dbReference type="AlphaFoldDB" id="A0AA47NAM6"/>
<dbReference type="PANTHER" id="PTHR47510:SF3">
    <property type="entry name" value="ENDO_EXONUCLEASE_PHOSPHATASE DOMAIN-CONTAINING PROTEIN"/>
    <property type="match status" value="1"/>
</dbReference>
<feature type="region of interest" description="Disordered" evidence="1">
    <location>
        <begin position="80"/>
        <end position="101"/>
    </location>
</feature>
<dbReference type="InterPro" id="IPR000477">
    <property type="entry name" value="RT_dom"/>
</dbReference>
<organism evidence="3 4">
    <name type="scientific">Merluccius polli</name>
    <name type="common">Benguela hake</name>
    <name type="synonym">Merluccius cadenati</name>
    <dbReference type="NCBI Taxonomy" id="89951"/>
    <lineage>
        <taxon>Eukaryota</taxon>
        <taxon>Metazoa</taxon>
        <taxon>Chordata</taxon>
        <taxon>Craniata</taxon>
        <taxon>Vertebrata</taxon>
        <taxon>Euteleostomi</taxon>
        <taxon>Actinopterygii</taxon>
        <taxon>Neopterygii</taxon>
        <taxon>Teleostei</taxon>
        <taxon>Neoteleostei</taxon>
        <taxon>Acanthomorphata</taxon>
        <taxon>Zeiogadaria</taxon>
        <taxon>Gadariae</taxon>
        <taxon>Gadiformes</taxon>
        <taxon>Gadoidei</taxon>
        <taxon>Merlucciidae</taxon>
        <taxon>Merluccius</taxon>
    </lineage>
</organism>
<dbReference type="PANTHER" id="PTHR47510">
    <property type="entry name" value="REVERSE TRANSCRIPTASE DOMAIN-CONTAINING PROTEIN"/>
    <property type="match status" value="1"/>
</dbReference>
<gene>
    <name evidence="3" type="primary">pol_95</name>
    <name evidence="3" type="ORF">N1851_002981</name>
</gene>
<dbReference type="Proteomes" id="UP001174136">
    <property type="component" value="Unassembled WGS sequence"/>
</dbReference>
<dbReference type="InterPro" id="IPR043502">
    <property type="entry name" value="DNA/RNA_pol_sf"/>
</dbReference>
<keyword evidence="3" id="KW-0695">RNA-directed DNA polymerase</keyword>
<evidence type="ECO:0000313" key="3">
    <source>
        <dbReference type="EMBL" id="KAK0154710.1"/>
    </source>
</evidence>
<evidence type="ECO:0000313" key="4">
    <source>
        <dbReference type="Proteomes" id="UP001174136"/>
    </source>
</evidence>
<proteinExistence type="predicted"/>
<dbReference type="GO" id="GO:0008168">
    <property type="term" value="F:methyltransferase activity"/>
    <property type="evidence" value="ECO:0007669"/>
    <property type="project" value="InterPro"/>
</dbReference>
<keyword evidence="4" id="KW-1185">Reference proteome</keyword>